<dbReference type="InterPro" id="IPR044149">
    <property type="entry name" value="Nitrilases_CHs"/>
</dbReference>
<keyword evidence="2 6" id="KW-0378">Hydrolase</keyword>
<protein>
    <recommendedName>
        <fullName evidence="4">nitrilase</fullName>
        <ecNumber evidence="4">3.5.5.1</ecNumber>
    </recommendedName>
</protein>
<dbReference type="EC" id="3.5.5.1" evidence="4"/>
<proteinExistence type="inferred from homology"/>
<keyword evidence="7" id="KW-1185">Reference proteome</keyword>
<evidence type="ECO:0000313" key="7">
    <source>
        <dbReference type="Proteomes" id="UP001243989"/>
    </source>
</evidence>
<dbReference type="PANTHER" id="PTHR46044">
    <property type="entry name" value="NITRILASE"/>
    <property type="match status" value="1"/>
</dbReference>
<dbReference type="EMBL" id="JAHMHQ010000014">
    <property type="protein sequence ID" value="KAK1634565.1"/>
    <property type="molecule type" value="Genomic_DNA"/>
</dbReference>
<dbReference type="InterPro" id="IPR003010">
    <property type="entry name" value="C-N_Hydrolase"/>
</dbReference>
<dbReference type="RefSeq" id="XP_060443172.1">
    <property type="nucleotide sequence ID" value="XM_060593890.1"/>
</dbReference>
<dbReference type="AlphaFoldDB" id="A0AAI9ZM83"/>
<dbReference type="Pfam" id="PF00795">
    <property type="entry name" value="CN_hydrolase"/>
    <property type="match status" value="1"/>
</dbReference>
<dbReference type="PROSITE" id="PS50263">
    <property type="entry name" value="CN_HYDROLASE"/>
    <property type="match status" value="1"/>
</dbReference>
<feature type="domain" description="CN hydrolase" evidence="5">
    <location>
        <begin position="39"/>
        <end position="319"/>
    </location>
</feature>
<evidence type="ECO:0000313" key="6">
    <source>
        <dbReference type="EMBL" id="KAK1634565.1"/>
    </source>
</evidence>
<accession>A0AAI9ZM83</accession>
<name>A0AAI9ZM83_9PEZI</name>
<dbReference type="Proteomes" id="UP001243989">
    <property type="component" value="Unassembled WGS sequence"/>
</dbReference>
<dbReference type="Gene3D" id="3.60.110.10">
    <property type="entry name" value="Carbon-nitrogen hydrolase"/>
    <property type="match status" value="1"/>
</dbReference>
<dbReference type="GO" id="GO:0000257">
    <property type="term" value="F:nitrilase activity"/>
    <property type="evidence" value="ECO:0007669"/>
    <property type="project" value="UniProtKB-EC"/>
</dbReference>
<reference evidence="6" key="1">
    <citation type="submission" date="2021-06" db="EMBL/GenBank/DDBJ databases">
        <title>Comparative genomics, transcriptomics and evolutionary studies reveal genomic signatures of adaptation to plant cell wall in hemibiotrophic fungi.</title>
        <authorList>
            <consortium name="DOE Joint Genome Institute"/>
            <person name="Baroncelli R."/>
            <person name="Diaz J.F."/>
            <person name="Benocci T."/>
            <person name="Peng M."/>
            <person name="Battaglia E."/>
            <person name="Haridas S."/>
            <person name="Andreopoulos W."/>
            <person name="Labutti K."/>
            <person name="Pangilinan J."/>
            <person name="Floch G.L."/>
            <person name="Makela M.R."/>
            <person name="Henrissat B."/>
            <person name="Grigoriev I.V."/>
            <person name="Crouch J.A."/>
            <person name="De Vries R.P."/>
            <person name="Sukno S.A."/>
            <person name="Thon M.R."/>
        </authorList>
    </citation>
    <scope>NUCLEOTIDE SEQUENCE</scope>
    <source>
        <strain evidence="6">CBS 102054</strain>
    </source>
</reference>
<dbReference type="GeneID" id="85478752"/>
<gene>
    <name evidence="6" type="ORF">BDP81DRAFT_462407</name>
</gene>
<evidence type="ECO:0000256" key="3">
    <source>
        <dbReference type="ARBA" id="ARBA00036406"/>
    </source>
</evidence>
<evidence type="ECO:0000256" key="1">
    <source>
        <dbReference type="ARBA" id="ARBA00008129"/>
    </source>
</evidence>
<evidence type="ECO:0000259" key="5">
    <source>
        <dbReference type="PROSITE" id="PS50263"/>
    </source>
</evidence>
<sequence length="357" mass="39842">MIFTRGHRRLQRCCLVSHGFFRVDMRVDDTVHGDPHEPVKVAVVQAEPCWFDVEAATQKTCDLIAEAGANSAKLIAFPELWIPGYPNFIHAMAAKETFLYNIKYYRNSIDIESKRMEKIRLAVKKAQIMCLLGISERHRGSLYMAQTFIGPHGDILLHRRKFKPTAQERILFGDASGDCTMNVVSTPIGPPLKYNTYFQGEQIHVASWPILFPPVGKMPFFNTVESCTMATHTMAVEGATFVLLASSTQTEKGLVANGLIPSQDTDDAKNPPVETQERPHTAVIGGGFSEIIAPDGRTLVKAPNYMAKSIVDTVGQYSRPDIFTLQVRGHVRCQCEYTEPGEFNHASRRGTDPAWQN</sequence>
<comment type="caution">
    <text evidence="6">The sequence shown here is derived from an EMBL/GenBank/DDBJ whole genome shotgun (WGS) entry which is preliminary data.</text>
</comment>
<comment type="catalytic activity">
    <reaction evidence="3">
        <text>a nitrile + 2 H2O = a carboxylate + NH4(+)</text>
        <dbReference type="Rhea" id="RHEA:21724"/>
        <dbReference type="ChEBI" id="CHEBI:15377"/>
        <dbReference type="ChEBI" id="CHEBI:18379"/>
        <dbReference type="ChEBI" id="CHEBI:28938"/>
        <dbReference type="ChEBI" id="CHEBI:29067"/>
        <dbReference type="EC" id="3.5.5.1"/>
    </reaction>
</comment>
<evidence type="ECO:0000256" key="4">
    <source>
        <dbReference type="ARBA" id="ARBA00039045"/>
    </source>
</evidence>
<comment type="similarity">
    <text evidence="1">Belongs to the carbon-nitrogen hydrolase superfamily. Nitrilase family.</text>
</comment>
<organism evidence="6 7">
    <name type="scientific">Colletotrichum phormii</name>
    <dbReference type="NCBI Taxonomy" id="359342"/>
    <lineage>
        <taxon>Eukaryota</taxon>
        <taxon>Fungi</taxon>
        <taxon>Dikarya</taxon>
        <taxon>Ascomycota</taxon>
        <taxon>Pezizomycotina</taxon>
        <taxon>Sordariomycetes</taxon>
        <taxon>Hypocreomycetidae</taxon>
        <taxon>Glomerellales</taxon>
        <taxon>Glomerellaceae</taxon>
        <taxon>Colletotrichum</taxon>
        <taxon>Colletotrichum acutatum species complex</taxon>
    </lineage>
</organism>
<dbReference type="InterPro" id="IPR036526">
    <property type="entry name" value="C-N_Hydrolase_sf"/>
</dbReference>
<dbReference type="PANTHER" id="PTHR46044:SF14">
    <property type="entry name" value="ARYLACETONITRILASE"/>
    <property type="match status" value="1"/>
</dbReference>
<evidence type="ECO:0000256" key="2">
    <source>
        <dbReference type="ARBA" id="ARBA00022801"/>
    </source>
</evidence>
<dbReference type="SUPFAM" id="SSF56317">
    <property type="entry name" value="Carbon-nitrogen hydrolase"/>
    <property type="match status" value="1"/>
</dbReference>